<dbReference type="PROSITE" id="PS51257">
    <property type="entry name" value="PROKAR_LIPOPROTEIN"/>
    <property type="match status" value="1"/>
</dbReference>
<reference evidence="1 2" key="1">
    <citation type="submission" date="2019-12" db="EMBL/GenBank/DDBJ databases">
        <title>Complete genome sequence of Algicella marina strain 9Alg 56(T) isolated from the red alga Tichocarpus crinitus.</title>
        <authorList>
            <person name="Kim S.-G."/>
            <person name="Nedashkovskaya O.I."/>
        </authorList>
    </citation>
    <scope>NUCLEOTIDE SEQUENCE [LARGE SCALE GENOMIC DNA]</scope>
    <source>
        <strain evidence="1 2">9Alg 56</strain>
    </source>
</reference>
<keyword evidence="2" id="KW-1185">Reference proteome</keyword>
<accession>A0A6P1SU55</accession>
<gene>
    <name evidence="1" type="ORF">GO499_01555</name>
</gene>
<protein>
    <submittedName>
        <fullName evidence="1">Entericidin A/B family lipoprotein</fullName>
    </submittedName>
</protein>
<name>A0A6P1SU55_9RHOB</name>
<dbReference type="EMBL" id="CP046620">
    <property type="protein sequence ID" value="QHQ33958.1"/>
    <property type="molecule type" value="Genomic_DNA"/>
</dbReference>
<keyword evidence="1" id="KW-0449">Lipoprotein</keyword>
<dbReference type="AlphaFoldDB" id="A0A6P1SU55"/>
<dbReference type="Proteomes" id="UP000464495">
    <property type="component" value="Chromosome"/>
</dbReference>
<proteinExistence type="predicted"/>
<sequence length="48" mass="5100">MSPKQLWTGPIMRILLLLSALLALSACETVKGVGRDITGAGNALDRTF</sequence>
<dbReference type="KEGG" id="amaq:GO499_01555"/>
<organism evidence="1 2">
    <name type="scientific">Algicella marina</name>
    <dbReference type="NCBI Taxonomy" id="2683284"/>
    <lineage>
        <taxon>Bacteria</taxon>
        <taxon>Pseudomonadati</taxon>
        <taxon>Pseudomonadota</taxon>
        <taxon>Alphaproteobacteria</taxon>
        <taxon>Rhodobacterales</taxon>
        <taxon>Paracoccaceae</taxon>
        <taxon>Algicella</taxon>
    </lineage>
</organism>
<evidence type="ECO:0000313" key="1">
    <source>
        <dbReference type="EMBL" id="QHQ33958.1"/>
    </source>
</evidence>
<evidence type="ECO:0000313" key="2">
    <source>
        <dbReference type="Proteomes" id="UP000464495"/>
    </source>
</evidence>